<dbReference type="EMBL" id="JABFAD010000010">
    <property type="protein sequence ID" value="MBA0810318.1"/>
    <property type="molecule type" value="Genomic_DNA"/>
</dbReference>
<organism evidence="1 2">
    <name type="scientific">Gossypium harknessii</name>
    <dbReference type="NCBI Taxonomy" id="34285"/>
    <lineage>
        <taxon>Eukaryota</taxon>
        <taxon>Viridiplantae</taxon>
        <taxon>Streptophyta</taxon>
        <taxon>Embryophyta</taxon>
        <taxon>Tracheophyta</taxon>
        <taxon>Spermatophyta</taxon>
        <taxon>Magnoliopsida</taxon>
        <taxon>eudicotyledons</taxon>
        <taxon>Gunneridae</taxon>
        <taxon>Pentapetalae</taxon>
        <taxon>rosids</taxon>
        <taxon>malvids</taxon>
        <taxon>Malvales</taxon>
        <taxon>Malvaceae</taxon>
        <taxon>Malvoideae</taxon>
        <taxon>Gossypium</taxon>
    </lineage>
</organism>
<gene>
    <name evidence="1" type="ORF">Gohar_002322</name>
</gene>
<sequence length="87" mass="10030">MSLLTEPAASVTTLLYYSDNLPQNIIWERLMFLLDYDYHHTTTSQAERQDFKCLISVSWIAVIIPALNSATLGAIRAAKKVWWREEV</sequence>
<name>A0A7J9HKZ1_9ROSI</name>
<evidence type="ECO:0000313" key="1">
    <source>
        <dbReference type="EMBL" id="MBA0810318.1"/>
    </source>
</evidence>
<comment type="caution">
    <text evidence="1">The sequence shown here is derived from an EMBL/GenBank/DDBJ whole genome shotgun (WGS) entry which is preliminary data.</text>
</comment>
<proteinExistence type="predicted"/>
<accession>A0A7J9HKZ1</accession>
<reference evidence="1 2" key="1">
    <citation type="journal article" date="2019" name="Genome Biol. Evol.">
        <title>Insights into the evolution of the New World diploid cottons (Gossypium, subgenus Houzingenia) based on genome sequencing.</title>
        <authorList>
            <person name="Grover C.E."/>
            <person name="Arick M.A. 2nd"/>
            <person name="Thrash A."/>
            <person name="Conover J.L."/>
            <person name="Sanders W.S."/>
            <person name="Peterson D.G."/>
            <person name="Frelichowski J.E."/>
            <person name="Scheffler J.A."/>
            <person name="Scheffler B.E."/>
            <person name="Wendel J.F."/>
        </authorList>
    </citation>
    <scope>NUCLEOTIDE SEQUENCE [LARGE SCALE GENOMIC DNA]</scope>
    <source>
        <strain evidence="1">0</strain>
        <tissue evidence="1">Leaf</tissue>
    </source>
</reference>
<evidence type="ECO:0000313" key="2">
    <source>
        <dbReference type="Proteomes" id="UP000593560"/>
    </source>
</evidence>
<dbReference type="Proteomes" id="UP000593560">
    <property type="component" value="Unassembled WGS sequence"/>
</dbReference>
<keyword evidence="2" id="KW-1185">Reference proteome</keyword>
<protein>
    <submittedName>
        <fullName evidence="1">Uncharacterized protein</fullName>
    </submittedName>
</protein>
<dbReference type="OrthoDB" id="1002475at2759"/>
<dbReference type="AlphaFoldDB" id="A0A7J9HKZ1"/>